<keyword evidence="2" id="KW-1185">Reference proteome</keyword>
<protein>
    <submittedName>
        <fullName evidence="1">Uncharacterized protein</fullName>
    </submittedName>
</protein>
<sequence>MMIDNRLMCAPLILTCTTADMPSILPHLCKRNFMVQMISPPEPPDPPDPPDPDLSCSFPTYDDYNHYTNTSFALPNPISASLPNMFRQDTLQYKGYVSLMGWTKVLSSSVLFLGRNNSGLIRFTNFSRELQTMRFMW</sequence>
<dbReference type="Proteomes" id="UP000029120">
    <property type="component" value="Chromosome 6"/>
</dbReference>
<reference evidence="2" key="1">
    <citation type="journal article" date="2015" name="Nat. Plants">
        <title>Genome expansion of Arabis alpina linked with retrotransposition and reduced symmetric DNA methylation.</title>
        <authorList>
            <person name="Willing E.M."/>
            <person name="Rawat V."/>
            <person name="Mandakova T."/>
            <person name="Maumus F."/>
            <person name="James G.V."/>
            <person name="Nordstroem K.J."/>
            <person name="Becker C."/>
            <person name="Warthmann N."/>
            <person name="Chica C."/>
            <person name="Szarzynska B."/>
            <person name="Zytnicki M."/>
            <person name="Albani M.C."/>
            <person name="Kiefer C."/>
            <person name="Bergonzi S."/>
            <person name="Castaings L."/>
            <person name="Mateos J.L."/>
            <person name="Berns M.C."/>
            <person name="Bujdoso N."/>
            <person name="Piofczyk T."/>
            <person name="de Lorenzo L."/>
            <person name="Barrero-Sicilia C."/>
            <person name="Mateos I."/>
            <person name="Piednoel M."/>
            <person name="Hagmann J."/>
            <person name="Chen-Min-Tao R."/>
            <person name="Iglesias-Fernandez R."/>
            <person name="Schuster S.C."/>
            <person name="Alonso-Blanco C."/>
            <person name="Roudier F."/>
            <person name="Carbonero P."/>
            <person name="Paz-Ares J."/>
            <person name="Davis S.J."/>
            <person name="Pecinka A."/>
            <person name="Quesneville H."/>
            <person name="Colot V."/>
            <person name="Lysak M.A."/>
            <person name="Weigel D."/>
            <person name="Coupland G."/>
            <person name="Schneeberger K."/>
        </authorList>
    </citation>
    <scope>NUCLEOTIDE SEQUENCE [LARGE SCALE GENOMIC DNA]</scope>
    <source>
        <strain evidence="2">cv. Pajares</strain>
    </source>
</reference>
<organism evidence="1 2">
    <name type="scientific">Arabis alpina</name>
    <name type="common">Alpine rock-cress</name>
    <dbReference type="NCBI Taxonomy" id="50452"/>
    <lineage>
        <taxon>Eukaryota</taxon>
        <taxon>Viridiplantae</taxon>
        <taxon>Streptophyta</taxon>
        <taxon>Embryophyta</taxon>
        <taxon>Tracheophyta</taxon>
        <taxon>Spermatophyta</taxon>
        <taxon>Magnoliopsida</taxon>
        <taxon>eudicotyledons</taxon>
        <taxon>Gunneridae</taxon>
        <taxon>Pentapetalae</taxon>
        <taxon>rosids</taxon>
        <taxon>malvids</taxon>
        <taxon>Brassicales</taxon>
        <taxon>Brassicaceae</taxon>
        <taxon>Arabideae</taxon>
        <taxon>Arabis</taxon>
    </lineage>
</organism>
<proteinExistence type="predicted"/>
<name>A0A087GTX5_ARAAL</name>
<gene>
    <name evidence="1" type="ordered locus">AALP_Aa6g361000</name>
</gene>
<dbReference type="EMBL" id="CM002874">
    <property type="protein sequence ID" value="KFK33327.1"/>
    <property type="molecule type" value="Genomic_DNA"/>
</dbReference>
<evidence type="ECO:0000313" key="1">
    <source>
        <dbReference type="EMBL" id="KFK33327.1"/>
    </source>
</evidence>
<evidence type="ECO:0000313" key="2">
    <source>
        <dbReference type="Proteomes" id="UP000029120"/>
    </source>
</evidence>
<accession>A0A087GTX5</accession>
<dbReference type="AlphaFoldDB" id="A0A087GTX5"/>
<dbReference type="Gramene" id="KFK33327">
    <property type="protein sequence ID" value="KFK33327"/>
    <property type="gene ID" value="AALP_AA6G361000"/>
</dbReference>